<evidence type="ECO:0000259" key="3">
    <source>
        <dbReference type="PROSITE" id="PS50089"/>
    </source>
</evidence>
<dbReference type="SMART" id="SM00184">
    <property type="entry name" value="RING"/>
    <property type="match status" value="1"/>
</dbReference>
<reference evidence="4" key="1">
    <citation type="submission" date="2022-08" db="EMBL/GenBank/DDBJ databases">
        <title>Novel sulfate-reducing endosymbionts in the free-living metamonad Anaeramoeba.</title>
        <authorList>
            <person name="Jerlstrom-Hultqvist J."/>
            <person name="Cepicka I."/>
            <person name="Gallot-Lavallee L."/>
            <person name="Salas-Leiva D."/>
            <person name="Curtis B.A."/>
            <person name="Zahonova K."/>
            <person name="Pipaliya S."/>
            <person name="Dacks J."/>
            <person name="Roger A.J."/>
        </authorList>
    </citation>
    <scope>NUCLEOTIDE SEQUENCE</scope>
    <source>
        <strain evidence="4">Schooner1</strain>
    </source>
</reference>
<keyword evidence="1" id="KW-0862">Zinc</keyword>
<feature type="transmembrane region" description="Helical" evidence="2">
    <location>
        <begin position="60"/>
        <end position="77"/>
    </location>
</feature>
<evidence type="ECO:0000313" key="4">
    <source>
        <dbReference type="EMBL" id="KAJ6230924.1"/>
    </source>
</evidence>
<evidence type="ECO:0000313" key="5">
    <source>
        <dbReference type="Proteomes" id="UP001150062"/>
    </source>
</evidence>
<dbReference type="Gene3D" id="1.10.8.10">
    <property type="entry name" value="DNA helicase RuvA subunit, C-terminal domain"/>
    <property type="match status" value="1"/>
</dbReference>
<comment type="caution">
    <text evidence="4">The sequence shown here is derived from an EMBL/GenBank/DDBJ whole genome shotgun (WGS) entry which is preliminary data.</text>
</comment>
<dbReference type="Pfam" id="PF13639">
    <property type="entry name" value="zf-RING_2"/>
    <property type="match status" value="1"/>
</dbReference>
<dbReference type="InterPro" id="IPR013083">
    <property type="entry name" value="Znf_RING/FYVE/PHD"/>
</dbReference>
<accession>A0ABQ8XI00</accession>
<evidence type="ECO:0000256" key="2">
    <source>
        <dbReference type="SAM" id="Phobius"/>
    </source>
</evidence>
<dbReference type="InterPro" id="IPR001841">
    <property type="entry name" value="Znf_RING"/>
</dbReference>
<keyword evidence="2" id="KW-1133">Transmembrane helix</keyword>
<evidence type="ECO:0000256" key="1">
    <source>
        <dbReference type="PROSITE-ProRule" id="PRU00175"/>
    </source>
</evidence>
<keyword evidence="2" id="KW-0472">Membrane</keyword>
<feature type="transmembrane region" description="Helical" evidence="2">
    <location>
        <begin position="89"/>
        <end position="113"/>
    </location>
</feature>
<feature type="transmembrane region" description="Helical" evidence="2">
    <location>
        <begin position="144"/>
        <end position="169"/>
    </location>
</feature>
<dbReference type="PANTHER" id="PTHR17550:SF4">
    <property type="entry name" value="E3 UBIQUITIN-PROTEIN LIGASE TTC3"/>
    <property type="match status" value="1"/>
</dbReference>
<dbReference type="SUPFAM" id="SSF57850">
    <property type="entry name" value="RING/U-box"/>
    <property type="match status" value="1"/>
</dbReference>
<keyword evidence="1" id="KW-0479">Metal-binding</keyword>
<feature type="transmembrane region" description="Helical" evidence="2">
    <location>
        <begin position="27"/>
        <end position="48"/>
    </location>
</feature>
<dbReference type="PANTHER" id="PTHR17550">
    <property type="entry name" value="E3 UBIQUITIN-PROTEIN LIGASE TTC3"/>
    <property type="match status" value="1"/>
</dbReference>
<dbReference type="Proteomes" id="UP001150062">
    <property type="component" value="Unassembled WGS sequence"/>
</dbReference>
<feature type="transmembrane region" description="Helical" evidence="2">
    <location>
        <begin position="274"/>
        <end position="290"/>
    </location>
</feature>
<dbReference type="PROSITE" id="PS50089">
    <property type="entry name" value="ZF_RING_2"/>
    <property type="match status" value="1"/>
</dbReference>
<proteinExistence type="predicted"/>
<dbReference type="Gene3D" id="3.30.40.10">
    <property type="entry name" value="Zinc/RING finger domain, C3HC4 (zinc finger)"/>
    <property type="match status" value="1"/>
</dbReference>
<feature type="domain" description="RING-type" evidence="3">
    <location>
        <begin position="355"/>
        <end position="394"/>
    </location>
</feature>
<feature type="transmembrane region" description="Helical" evidence="2">
    <location>
        <begin position="189"/>
        <end position="213"/>
    </location>
</feature>
<dbReference type="EMBL" id="JAOAOG010000307">
    <property type="protein sequence ID" value="KAJ6230924.1"/>
    <property type="molecule type" value="Genomic_DNA"/>
</dbReference>
<keyword evidence="2" id="KW-0812">Transmembrane</keyword>
<organism evidence="4 5">
    <name type="scientific">Anaeramoeba flamelloides</name>
    <dbReference type="NCBI Taxonomy" id="1746091"/>
    <lineage>
        <taxon>Eukaryota</taxon>
        <taxon>Metamonada</taxon>
        <taxon>Anaeramoebidae</taxon>
        <taxon>Anaeramoeba</taxon>
    </lineage>
</organism>
<keyword evidence="1" id="KW-0863">Zinc-finger</keyword>
<protein>
    <submittedName>
        <fullName evidence="4">E3 ubiquitin-protein ligase rnf8</fullName>
    </submittedName>
</protein>
<sequence>MGLKTDIFDLPLLKAINYFFDERTIRFFLVIAIVMTFFFLGLFLMLLAFKRLRSLEQLTFEVKVAFNIFFIFSLYSGTSSMPISLTEFIIWKTWFSFFGFALILSGVSIVRIYSITKRSSTLILFVSPERRGRHDRRYKRKHRLLIRLLYLQSFLTLVAILPTYLLLSTNNSNRAASSFAPAHYRIKKYFLMTSPLFLFLYSFQIFSSSYLILTSSRRYNNVNNVHNANNENQNEIVNDNDNDNDNDDNNFYNDQQQLLVEEQVSLLQTKIKRVILFTKCCCFLLIIFQFSLSYFLMPSLCFFHLLLILQALMKGKSSIQSYKTLKLRNKLFSNCANVMKEVTKLKKETLQNEICPICRLNLSKNVKMLDCGHCFHTSCIRTWILYSPTCPTCRKHIIDTTQNHQQHQWWQNNTLLNFILNNFNRFEDFLHTLKRRMIVGYRIRLHRHRRNRRNMRRNRNLPEDEETRNYIQAQVNLVHQVLPHVPIHVIIRDLMSTLNANQTIQRLLERNEINEQIIQN</sequence>
<name>A0ABQ8XI00_9EUKA</name>
<keyword evidence="5" id="KW-1185">Reference proteome</keyword>
<gene>
    <name evidence="4" type="ORF">M0813_06303</name>
</gene>